<keyword evidence="2" id="KW-1185">Reference proteome</keyword>
<accession>A0A1W1X0Q9</accession>
<protein>
    <submittedName>
        <fullName evidence="1">Uncharacterized protein</fullName>
    </submittedName>
</protein>
<name>A0A1W1X0Q9_9CLOT</name>
<evidence type="ECO:0000313" key="1">
    <source>
        <dbReference type="EMBL" id="SMC17487.1"/>
    </source>
</evidence>
<evidence type="ECO:0000313" key="2">
    <source>
        <dbReference type="Proteomes" id="UP000192468"/>
    </source>
</evidence>
<dbReference type="Proteomes" id="UP000192468">
    <property type="component" value="Unassembled WGS sequence"/>
</dbReference>
<gene>
    <name evidence="1" type="ORF">SAMN02745134_00349</name>
</gene>
<sequence>MVEEYRNLLPTYIRNLEKQQLNLIASNDLDSIISCALWEEKYNFRIKHFFDFRNLWTCKDFKDDPEDRFGVDLSLTEGKCISNHVTQISYMDEIVNEQDVNMNNIEWKEGRIIHGSGICYFGKYNLNTILLSMSVLDVPLPKDDESKSIILAIDSAFQAFYSKHPNDVRAIYRYLKILGFEELIDFMKQKDEQYFKNITEKYGLKSKIFIKNGKLTSSKNLTGLRNKLKLSMGIDIKLPQQEFEVTQHFGVQAVEIPRNIFLTKQEPIDRGVKLYSLAITGRYYMKTSYYI</sequence>
<proteinExistence type="predicted"/>
<dbReference type="AlphaFoldDB" id="A0A1W1X0Q9"/>
<organism evidence="1 2">
    <name type="scientific">Clostridium acidisoli DSM 12555</name>
    <dbReference type="NCBI Taxonomy" id="1121291"/>
    <lineage>
        <taxon>Bacteria</taxon>
        <taxon>Bacillati</taxon>
        <taxon>Bacillota</taxon>
        <taxon>Clostridia</taxon>
        <taxon>Eubacteriales</taxon>
        <taxon>Clostridiaceae</taxon>
        <taxon>Clostridium</taxon>
    </lineage>
</organism>
<dbReference type="EMBL" id="FWXH01000002">
    <property type="protein sequence ID" value="SMC17487.1"/>
    <property type="molecule type" value="Genomic_DNA"/>
</dbReference>
<reference evidence="1 2" key="1">
    <citation type="submission" date="2017-04" db="EMBL/GenBank/DDBJ databases">
        <authorList>
            <person name="Afonso C.L."/>
            <person name="Miller P.J."/>
            <person name="Scott M.A."/>
            <person name="Spackman E."/>
            <person name="Goraichik I."/>
            <person name="Dimitrov K.M."/>
            <person name="Suarez D.L."/>
            <person name="Swayne D.E."/>
        </authorList>
    </citation>
    <scope>NUCLEOTIDE SEQUENCE [LARGE SCALE GENOMIC DNA]</scope>
    <source>
        <strain evidence="1 2">DSM 12555</strain>
    </source>
</reference>